<dbReference type="InterPro" id="IPR011051">
    <property type="entry name" value="RmlC_Cupin_sf"/>
</dbReference>
<dbReference type="EMBL" id="VDUY01000005">
    <property type="protein sequence ID" value="TXL64639.1"/>
    <property type="molecule type" value="Genomic_DNA"/>
</dbReference>
<dbReference type="InterPro" id="IPR013096">
    <property type="entry name" value="Cupin_2"/>
</dbReference>
<reference evidence="3 4" key="1">
    <citation type="submission" date="2019-06" db="EMBL/GenBank/DDBJ databases">
        <title>Quisquiliibacterium sp. nov., isolated from a maize field.</title>
        <authorList>
            <person name="Lin S.-Y."/>
            <person name="Tsai C.-F."/>
            <person name="Young C.-C."/>
        </authorList>
    </citation>
    <scope>NUCLEOTIDE SEQUENCE [LARGE SCALE GENOMIC DNA]</scope>
    <source>
        <strain evidence="3 4">CC-CFT501</strain>
    </source>
</reference>
<dbReference type="AlphaFoldDB" id="A0A5C8NU09"/>
<name>A0A5C8NU09_9BURK</name>
<dbReference type="SUPFAM" id="SSF51182">
    <property type="entry name" value="RmlC-like cupins"/>
    <property type="match status" value="1"/>
</dbReference>
<gene>
    <name evidence="3" type="ORF">FHP08_12880</name>
</gene>
<feature type="region of interest" description="Disordered" evidence="1">
    <location>
        <begin position="1"/>
        <end position="21"/>
    </location>
</feature>
<dbReference type="InterPro" id="IPR014710">
    <property type="entry name" value="RmlC-like_jellyroll"/>
</dbReference>
<feature type="domain" description="Cupin type-2" evidence="2">
    <location>
        <begin position="66"/>
        <end position="133"/>
    </location>
</feature>
<proteinExistence type="predicted"/>
<protein>
    <submittedName>
        <fullName evidence="3">Cupin domain-containing protein</fullName>
    </submittedName>
</protein>
<evidence type="ECO:0000259" key="2">
    <source>
        <dbReference type="Pfam" id="PF07883"/>
    </source>
</evidence>
<dbReference type="Pfam" id="PF07883">
    <property type="entry name" value="Cupin_2"/>
    <property type="match status" value="1"/>
</dbReference>
<dbReference type="Proteomes" id="UP000321548">
    <property type="component" value="Unassembled WGS sequence"/>
</dbReference>
<evidence type="ECO:0000313" key="4">
    <source>
        <dbReference type="Proteomes" id="UP000321548"/>
    </source>
</evidence>
<comment type="caution">
    <text evidence="3">The sequence shown here is derived from an EMBL/GenBank/DDBJ whole genome shotgun (WGS) entry which is preliminary data.</text>
</comment>
<dbReference type="CDD" id="cd02222">
    <property type="entry name" value="cupin_TM1459-like"/>
    <property type="match status" value="1"/>
</dbReference>
<keyword evidence="4" id="KW-1185">Reference proteome</keyword>
<dbReference type="Gene3D" id="2.60.120.10">
    <property type="entry name" value="Jelly Rolls"/>
    <property type="match status" value="1"/>
</dbReference>
<evidence type="ECO:0000256" key="1">
    <source>
        <dbReference type="SAM" id="MobiDB-lite"/>
    </source>
</evidence>
<dbReference type="RefSeq" id="WP_147704888.1">
    <property type="nucleotide sequence ID" value="NZ_VDUY01000005.1"/>
</dbReference>
<organism evidence="3 4">
    <name type="scientific">Zeimonas arvi</name>
    <dbReference type="NCBI Taxonomy" id="2498847"/>
    <lineage>
        <taxon>Bacteria</taxon>
        <taxon>Pseudomonadati</taxon>
        <taxon>Pseudomonadota</taxon>
        <taxon>Betaproteobacteria</taxon>
        <taxon>Burkholderiales</taxon>
        <taxon>Burkholderiaceae</taxon>
        <taxon>Zeimonas</taxon>
    </lineage>
</organism>
<evidence type="ECO:0000313" key="3">
    <source>
        <dbReference type="EMBL" id="TXL64639.1"/>
    </source>
</evidence>
<sequence length="164" mass="18384">MNTKAATPPASGDASPASGPVRRALSDCRWEDVELMRYKDDGSAPFRDVTRQVLFQLPGLHCEWRYFEVAPGGHSTLECHAHAHAVMILRGRGRCLVGDRVFDLGERDLVTVPPDTWHQFRADADAPLGFLCLVNRERDRPRIPGPEDLARLRAKPEVADFIRT</sequence>
<accession>A0A5C8NU09</accession>
<dbReference type="OrthoDB" id="9804543at2"/>